<feature type="compositionally biased region" description="Polar residues" evidence="1">
    <location>
        <begin position="364"/>
        <end position="375"/>
    </location>
</feature>
<feature type="region of interest" description="Disordered" evidence="1">
    <location>
        <begin position="591"/>
        <end position="630"/>
    </location>
</feature>
<protein>
    <submittedName>
        <fullName evidence="2">Uncharacterized protein</fullName>
    </submittedName>
</protein>
<dbReference type="OrthoDB" id="2688399at2759"/>
<feature type="region of interest" description="Disordered" evidence="1">
    <location>
        <begin position="298"/>
        <end position="418"/>
    </location>
</feature>
<sequence>MYPSIEWLHCDCDGYITGTGICAGHKILTRTRDPLRVTHTHAVPYRKWTAREADVKTIIEEQTGMKPGEKGMMKHYQRIVTEIMQGLTSDELKEAEATTLAWSQEGPPAEIQINIAKTKGESLMKHFATEIHDFNDEIGGGERFMDTKDWQVILEEWNPYAEEQFNMQEGTDDRVIHGKTRQVRQLFHFELDNEGMPIIPDNQDLDLQTTKDLIHDYMTVHYRHCCQKPKVPVPWATIISQQEEFIESKYLPEATRIKDPSKLKKAEAQMLLQFWRQRQKHTTDTTFKFKAWVDSDGNIHSPIRKPTQRSDDLARSCQPLKRSRTHKSRARNTGDQKTDEESSEDDDDARLPPRQKSKRLAKQRATTGSCRNSPISPMVDIDSQSSLNAGWKGNGQVKARVTSISRRKEPESDDSVQPRPLVKRGIMTRLPQMDNETDVTDPPISVSQTAMVVIGQAEQIQHIRGGKRNRTGSDSTQDINANSSSPHNQSLPKDIEGAKGGATINLVTPLQRPCPWPGLAGRSKQGNQRHIFLNALTVSPITAKQNSAAQEDNIVAQPQMLVPKPPPRPGHPEKSKSLMSTSAMAAINEGSPTGALVTPVPNNLPVERSRPRPRPAGKMLGTSSHRPTAPGKRVLLDHFASVADTIRMVQGHNGSLDETPSMLPPRDRKTSEKTSRTTLIPTKVHTAIAANNTAQKENAAVSANCQHMDDRSGGTGADLMLGWEQGKGVKQWRVDELPEPPRKRAVRERRLPSRYADYE</sequence>
<feature type="compositionally biased region" description="Basic residues" evidence="1">
    <location>
        <begin position="321"/>
        <end position="330"/>
    </location>
</feature>
<gene>
    <name evidence="2" type="ORF">HD556DRAFT_1312738</name>
</gene>
<keyword evidence="3" id="KW-1185">Reference proteome</keyword>
<comment type="caution">
    <text evidence="2">The sequence shown here is derived from an EMBL/GenBank/DDBJ whole genome shotgun (WGS) entry which is preliminary data.</text>
</comment>
<feature type="compositionally biased region" description="Basic and acidic residues" evidence="1">
    <location>
        <begin position="665"/>
        <end position="675"/>
    </location>
</feature>
<dbReference type="Proteomes" id="UP000719766">
    <property type="component" value="Unassembled WGS sequence"/>
</dbReference>
<proteinExistence type="predicted"/>
<evidence type="ECO:0000313" key="2">
    <source>
        <dbReference type="EMBL" id="KAG1787414.1"/>
    </source>
</evidence>
<evidence type="ECO:0000313" key="3">
    <source>
        <dbReference type="Proteomes" id="UP000719766"/>
    </source>
</evidence>
<dbReference type="EMBL" id="JABBWE010000079">
    <property type="protein sequence ID" value="KAG1787414.1"/>
    <property type="molecule type" value="Genomic_DNA"/>
</dbReference>
<evidence type="ECO:0000256" key="1">
    <source>
        <dbReference type="SAM" id="MobiDB-lite"/>
    </source>
</evidence>
<feature type="compositionally biased region" description="Basic residues" evidence="1">
    <location>
        <begin position="353"/>
        <end position="362"/>
    </location>
</feature>
<accession>A0A9P7AE20</accession>
<reference evidence="2" key="1">
    <citation type="journal article" date="2020" name="New Phytol.">
        <title>Comparative genomics reveals dynamic genome evolution in host specialist ectomycorrhizal fungi.</title>
        <authorList>
            <person name="Lofgren L.A."/>
            <person name="Nguyen N.H."/>
            <person name="Vilgalys R."/>
            <person name="Ruytinx J."/>
            <person name="Liao H.L."/>
            <person name="Branco S."/>
            <person name="Kuo A."/>
            <person name="LaButti K."/>
            <person name="Lipzen A."/>
            <person name="Andreopoulos W."/>
            <person name="Pangilinan J."/>
            <person name="Riley R."/>
            <person name="Hundley H."/>
            <person name="Na H."/>
            <person name="Barry K."/>
            <person name="Grigoriev I.V."/>
            <person name="Stajich J.E."/>
            <person name="Kennedy P.G."/>
        </authorList>
    </citation>
    <scope>NUCLEOTIDE SEQUENCE</scope>
    <source>
        <strain evidence="2">S12</strain>
    </source>
</reference>
<organism evidence="2 3">
    <name type="scientific">Suillus plorans</name>
    <dbReference type="NCBI Taxonomy" id="116603"/>
    <lineage>
        <taxon>Eukaryota</taxon>
        <taxon>Fungi</taxon>
        <taxon>Dikarya</taxon>
        <taxon>Basidiomycota</taxon>
        <taxon>Agaricomycotina</taxon>
        <taxon>Agaricomycetes</taxon>
        <taxon>Agaricomycetidae</taxon>
        <taxon>Boletales</taxon>
        <taxon>Suillineae</taxon>
        <taxon>Suillaceae</taxon>
        <taxon>Suillus</taxon>
    </lineage>
</organism>
<dbReference type="AlphaFoldDB" id="A0A9P7AE20"/>
<name>A0A9P7AE20_9AGAM</name>
<feature type="region of interest" description="Disordered" evidence="1">
    <location>
        <begin position="735"/>
        <end position="759"/>
    </location>
</feature>
<dbReference type="GeneID" id="64594466"/>
<feature type="region of interest" description="Disordered" evidence="1">
    <location>
        <begin position="652"/>
        <end position="676"/>
    </location>
</feature>
<dbReference type="RefSeq" id="XP_041154764.1">
    <property type="nucleotide sequence ID" value="XM_041300702.1"/>
</dbReference>
<feature type="region of interest" description="Disordered" evidence="1">
    <location>
        <begin position="460"/>
        <end position="497"/>
    </location>
</feature>
<feature type="compositionally biased region" description="Polar residues" evidence="1">
    <location>
        <begin position="472"/>
        <end position="491"/>
    </location>
</feature>